<dbReference type="AlphaFoldDB" id="E0UAP9"/>
<dbReference type="InterPro" id="IPR022017">
    <property type="entry name" value="BFA1-like_DUF3598"/>
</dbReference>
<dbReference type="OrthoDB" id="465937at2"/>
<dbReference type="Proteomes" id="UP000008206">
    <property type="component" value="Chromosome"/>
</dbReference>
<evidence type="ECO:0000313" key="3">
    <source>
        <dbReference type="Proteomes" id="UP000008206"/>
    </source>
</evidence>
<name>E0UAP9_GLOV7</name>
<dbReference type="RefSeq" id="WP_013322007.1">
    <property type="nucleotide sequence ID" value="NC_014501.1"/>
</dbReference>
<feature type="domain" description="DUF3598" evidence="1">
    <location>
        <begin position="4"/>
        <end position="153"/>
    </location>
</feature>
<dbReference type="KEGG" id="cyj:Cyan7822_1917"/>
<protein>
    <recommendedName>
        <fullName evidence="1">DUF3598 domain-containing protein</fullName>
    </recommendedName>
</protein>
<dbReference type="Pfam" id="PF12204">
    <property type="entry name" value="DUF3598_N"/>
    <property type="match status" value="1"/>
</dbReference>
<reference evidence="3" key="1">
    <citation type="journal article" date="2011" name="MBio">
        <title>Novel metabolic attributes of the genus Cyanothece, comprising a group of unicellular nitrogen-fixing Cyanobacteria.</title>
        <authorList>
            <person name="Bandyopadhyay A."/>
            <person name="Elvitigala T."/>
            <person name="Welsh E."/>
            <person name="Stockel J."/>
            <person name="Liberton M."/>
            <person name="Min H."/>
            <person name="Sherman L.A."/>
            <person name="Pakrasi H.B."/>
        </authorList>
    </citation>
    <scope>NUCLEOTIDE SEQUENCE [LARGE SCALE GENOMIC DNA]</scope>
    <source>
        <strain evidence="3">PCC 7822</strain>
    </source>
</reference>
<gene>
    <name evidence="2" type="ordered locus">Cyan7822_1917</name>
</gene>
<dbReference type="SUPFAM" id="SSF50814">
    <property type="entry name" value="Lipocalins"/>
    <property type="match status" value="1"/>
</dbReference>
<sequence>MNFQEENWLNLFGYCTEEGTTWHALTTVYSPELEVMRTYKFTRKFTSNADRSIIAHQNTYYLPDGTVNEKSWTIEKQSCNLSDGVCHPEGQKMRAIGFGNQTSIWVSKNIDDESNLGSEVFLKHDNWRYGLLTIYKNGNLDRFVIIKENTQNFPDTVAENTITNLEGKWHLERTKVQPNLEYFTETFSHQEIDINSSVAINTNFFLPEKVLINLPKVVPIDQAFEITVGQQTGENLYRQIKIQYDSTGQLSGLISEVYTLEN</sequence>
<evidence type="ECO:0000259" key="1">
    <source>
        <dbReference type="Pfam" id="PF12204"/>
    </source>
</evidence>
<dbReference type="HOGENOM" id="CLU_091265_0_0_3"/>
<dbReference type="EMBL" id="CP002198">
    <property type="protein sequence ID" value="ADN13901.1"/>
    <property type="molecule type" value="Genomic_DNA"/>
</dbReference>
<dbReference type="Gene3D" id="2.40.128.20">
    <property type="match status" value="1"/>
</dbReference>
<evidence type="ECO:0000313" key="2">
    <source>
        <dbReference type="EMBL" id="ADN13901.1"/>
    </source>
</evidence>
<proteinExistence type="predicted"/>
<dbReference type="eggNOG" id="ENOG5032KUF">
    <property type="taxonomic scope" value="Bacteria"/>
</dbReference>
<dbReference type="STRING" id="497965.Cyan7822_1917"/>
<accession>E0UAP9</accession>
<keyword evidence="3" id="KW-1185">Reference proteome</keyword>
<dbReference type="InterPro" id="IPR012674">
    <property type="entry name" value="Calycin"/>
</dbReference>
<organism evidence="2 3">
    <name type="scientific">Gloeothece verrucosa (strain PCC 7822)</name>
    <name type="common">Cyanothece sp. (strain PCC 7822)</name>
    <dbReference type="NCBI Taxonomy" id="497965"/>
    <lineage>
        <taxon>Bacteria</taxon>
        <taxon>Bacillati</taxon>
        <taxon>Cyanobacteriota</taxon>
        <taxon>Cyanophyceae</taxon>
        <taxon>Oscillatoriophycideae</taxon>
        <taxon>Chroococcales</taxon>
        <taxon>Aphanothecaceae</taxon>
        <taxon>Gloeothece</taxon>
        <taxon>Gloeothece verrucosa</taxon>
    </lineage>
</organism>